<dbReference type="InterPro" id="IPR013482">
    <property type="entry name" value="Molybde_CF_guanTrfase"/>
</dbReference>
<comment type="catalytic activity">
    <reaction evidence="8">
        <text>Mo-molybdopterin + GTP + H(+) = Mo-molybdopterin guanine dinucleotide + diphosphate</text>
        <dbReference type="Rhea" id="RHEA:34243"/>
        <dbReference type="ChEBI" id="CHEBI:15378"/>
        <dbReference type="ChEBI" id="CHEBI:33019"/>
        <dbReference type="ChEBI" id="CHEBI:37565"/>
        <dbReference type="ChEBI" id="CHEBI:71302"/>
        <dbReference type="ChEBI" id="CHEBI:71310"/>
        <dbReference type="EC" id="2.7.7.77"/>
    </reaction>
</comment>
<dbReference type="CDD" id="cd02503">
    <property type="entry name" value="MobA"/>
    <property type="match status" value="1"/>
</dbReference>
<dbReference type="GO" id="GO:0005737">
    <property type="term" value="C:cytoplasm"/>
    <property type="evidence" value="ECO:0007669"/>
    <property type="project" value="UniProtKB-SubCell"/>
</dbReference>
<dbReference type="SUPFAM" id="SSF53448">
    <property type="entry name" value="Nucleotide-diphospho-sugar transferases"/>
    <property type="match status" value="1"/>
</dbReference>
<dbReference type="InterPro" id="IPR025877">
    <property type="entry name" value="MobA-like_NTP_Trfase"/>
</dbReference>
<dbReference type="GO" id="GO:0046872">
    <property type="term" value="F:metal ion binding"/>
    <property type="evidence" value="ECO:0007669"/>
    <property type="project" value="UniProtKB-KW"/>
</dbReference>
<evidence type="ECO:0000256" key="4">
    <source>
        <dbReference type="ARBA" id="ARBA00022741"/>
    </source>
</evidence>
<feature type="domain" description="MobA-like NTP transferase" evidence="9">
    <location>
        <begin position="16"/>
        <end position="179"/>
    </location>
</feature>
<feature type="binding site" evidence="8">
    <location>
        <begin position="19"/>
        <end position="21"/>
    </location>
    <ligand>
        <name>GTP</name>
        <dbReference type="ChEBI" id="CHEBI:37565"/>
    </ligand>
</feature>
<comment type="subcellular location">
    <subcellularLocation>
        <location evidence="8">Cytoplasm</location>
    </subcellularLocation>
</comment>
<feature type="binding site" evidence="8">
    <location>
        <position position="123"/>
    </location>
    <ligand>
        <name>Mg(2+)</name>
        <dbReference type="ChEBI" id="CHEBI:18420"/>
    </ligand>
</feature>
<feature type="binding site" evidence="8">
    <location>
        <position position="32"/>
    </location>
    <ligand>
        <name>GTP</name>
        <dbReference type="ChEBI" id="CHEBI:37565"/>
    </ligand>
</feature>
<dbReference type="NCBIfam" id="TIGR02665">
    <property type="entry name" value="molyb_mobA"/>
    <property type="match status" value="1"/>
</dbReference>
<comment type="domain">
    <text evidence="8">The N-terminal domain determines nucleotide recognition and specific binding, while the C-terminal domain determines the specific binding to the target protein.</text>
</comment>
<dbReference type="GO" id="GO:0061603">
    <property type="term" value="F:molybdenum cofactor guanylyltransferase activity"/>
    <property type="evidence" value="ECO:0007669"/>
    <property type="project" value="UniProtKB-EC"/>
</dbReference>
<evidence type="ECO:0000256" key="7">
    <source>
        <dbReference type="ARBA" id="ARBA00023150"/>
    </source>
</evidence>
<keyword evidence="7 8" id="KW-0501">Molybdenum cofactor biosynthesis</keyword>
<dbReference type="Gene3D" id="3.90.550.10">
    <property type="entry name" value="Spore Coat Polysaccharide Biosynthesis Protein SpsA, Chain A"/>
    <property type="match status" value="1"/>
</dbReference>
<dbReference type="RefSeq" id="WP_175104903.1">
    <property type="nucleotide sequence ID" value="NZ_CADIKM010000008.1"/>
</dbReference>
<dbReference type="EC" id="2.7.7.77" evidence="8"/>
<keyword evidence="1 8" id="KW-0963">Cytoplasm</keyword>
<comment type="similarity">
    <text evidence="8">Belongs to the MobA family.</text>
</comment>
<dbReference type="HAMAP" id="MF_00316">
    <property type="entry name" value="MobA"/>
    <property type="match status" value="1"/>
</dbReference>
<evidence type="ECO:0000313" key="10">
    <source>
        <dbReference type="EMBL" id="CAB3786946.1"/>
    </source>
</evidence>
<evidence type="ECO:0000256" key="6">
    <source>
        <dbReference type="ARBA" id="ARBA00023134"/>
    </source>
</evidence>
<dbReference type="Proteomes" id="UP000494115">
    <property type="component" value="Unassembled WGS sequence"/>
</dbReference>
<dbReference type="EMBL" id="CADIKM010000008">
    <property type="protein sequence ID" value="CAB3786946.1"/>
    <property type="molecule type" value="Genomic_DNA"/>
</dbReference>
<feature type="binding site" evidence="8">
    <location>
        <position position="123"/>
    </location>
    <ligand>
        <name>GTP</name>
        <dbReference type="ChEBI" id="CHEBI:37565"/>
    </ligand>
</feature>
<evidence type="ECO:0000256" key="5">
    <source>
        <dbReference type="ARBA" id="ARBA00022842"/>
    </source>
</evidence>
<accession>A0A6S7CDD7</accession>
<dbReference type="PANTHER" id="PTHR19136">
    <property type="entry name" value="MOLYBDENUM COFACTOR GUANYLYLTRANSFERASE"/>
    <property type="match status" value="1"/>
</dbReference>
<comment type="cofactor">
    <cofactor evidence="8">
        <name>Mg(2+)</name>
        <dbReference type="ChEBI" id="CHEBI:18420"/>
    </cofactor>
</comment>
<keyword evidence="6 8" id="KW-0342">GTP-binding</keyword>
<dbReference type="Pfam" id="PF12804">
    <property type="entry name" value="NTP_transf_3"/>
    <property type="match status" value="1"/>
</dbReference>
<keyword evidence="5 8" id="KW-0460">Magnesium</keyword>
<gene>
    <name evidence="8 10" type="primary">mobA</name>
    <name evidence="10" type="ORF">LMG28138_02328</name>
</gene>
<keyword evidence="11" id="KW-1185">Reference proteome</keyword>
<dbReference type="AlphaFoldDB" id="A0A6S7CDD7"/>
<evidence type="ECO:0000259" key="9">
    <source>
        <dbReference type="Pfam" id="PF12804"/>
    </source>
</evidence>
<organism evidence="10 11">
    <name type="scientific">Pararobbsia alpina</name>
    <dbReference type="NCBI Taxonomy" id="621374"/>
    <lineage>
        <taxon>Bacteria</taxon>
        <taxon>Pseudomonadati</taxon>
        <taxon>Pseudomonadota</taxon>
        <taxon>Betaproteobacteria</taxon>
        <taxon>Burkholderiales</taxon>
        <taxon>Burkholderiaceae</taxon>
        <taxon>Pararobbsia</taxon>
    </lineage>
</organism>
<keyword evidence="10" id="KW-0548">Nucleotidyltransferase</keyword>
<protein>
    <recommendedName>
        <fullName evidence="8">Molybdenum cofactor guanylyltransferase</fullName>
        <shortName evidence="8">MoCo guanylyltransferase</shortName>
        <ecNumber evidence="8">2.7.7.77</ecNumber>
    </recommendedName>
    <alternativeName>
        <fullName evidence="8">GTP:molybdopterin guanylyltransferase</fullName>
    </alternativeName>
    <alternativeName>
        <fullName evidence="8">Mo-MPT guanylyltransferase</fullName>
    </alternativeName>
    <alternativeName>
        <fullName evidence="8">Molybdopterin guanylyltransferase</fullName>
    </alternativeName>
    <alternativeName>
        <fullName evidence="8">Molybdopterin-guanine dinucleotide synthase</fullName>
        <shortName evidence="8">MGD synthase</shortName>
    </alternativeName>
</protein>
<proteinExistence type="inferred from homology"/>
<dbReference type="PANTHER" id="PTHR19136:SF81">
    <property type="entry name" value="MOLYBDENUM COFACTOR GUANYLYLTRANSFERASE"/>
    <property type="match status" value="1"/>
</dbReference>
<reference evidence="10 11" key="1">
    <citation type="submission" date="2020-04" db="EMBL/GenBank/DDBJ databases">
        <authorList>
            <person name="De Canck E."/>
        </authorList>
    </citation>
    <scope>NUCLEOTIDE SEQUENCE [LARGE SCALE GENOMIC DNA]</scope>
    <source>
        <strain evidence="10 11">LMG 28138</strain>
    </source>
</reference>
<dbReference type="GO" id="GO:1902758">
    <property type="term" value="P:bis(molybdopterin guanine dinucleotide)molybdenum biosynthetic process"/>
    <property type="evidence" value="ECO:0007669"/>
    <property type="project" value="TreeGrafter"/>
</dbReference>
<dbReference type="GO" id="GO:0005525">
    <property type="term" value="F:GTP binding"/>
    <property type="evidence" value="ECO:0007669"/>
    <property type="project" value="UniProtKB-UniRule"/>
</dbReference>
<evidence type="ECO:0000256" key="1">
    <source>
        <dbReference type="ARBA" id="ARBA00022490"/>
    </source>
</evidence>
<keyword evidence="3 8" id="KW-0479">Metal-binding</keyword>
<comment type="caution">
    <text evidence="8">Lacks conserved residue(s) required for the propagation of feature annotation.</text>
</comment>
<evidence type="ECO:0000256" key="3">
    <source>
        <dbReference type="ARBA" id="ARBA00022723"/>
    </source>
</evidence>
<evidence type="ECO:0000256" key="2">
    <source>
        <dbReference type="ARBA" id="ARBA00022679"/>
    </source>
</evidence>
<feature type="binding site" evidence="8">
    <location>
        <position position="78"/>
    </location>
    <ligand>
        <name>GTP</name>
        <dbReference type="ChEBI" id="CHEBI:37565"/>
    </ligand>
</feature>
<dbReference type="InterPro" id="IPR029044">
    <property type="entry name" value="Nucleotide-diphossugar_trans"/>
</dbReference>
<comment type="function">
    <text evidence="8">Transfers a GMP moiety from GTP to Mo-molybdopterin (Mo-MPT) cofactor (Moco or molybdenum cofactor) to form Mo-molybdopterin guanine dinucleotide (Mo-MGD) cofactor.</text>
</comment>
<evidence type="ECO:0000313" key="11">
    <source>
        <dbReference type="Proteomes" id="UP000494115"/>
    </source>
</evidence>
<sequence length="220" mass="23825">MINALRPRIHRDQITGLILAGGQGSRMGGVDKGLQPLCGRPLVEHAIERLQPQVGQITISANRNVDVYQRYGFPVWLDSPDSTSPLVRPAAGRLAGRFAGPLAGIATGLAAARTDWLLIVPCDAPLFPLDLATKLIEALVVSTADLAFAATTEADGTRQRHPVFALLPTRLAASAAEQLASEMWKLGAWYGHHNAIEVSFRDSRAFYNANTLRELQALER</sequence>
<evidence type="ECO:0000256" key="8">
    <source>
        <dbReference type="HAMAP-Rule" id="MF_00316"/>
    </source>
</evidence>
<keyword evidence="4 8" id="KW-0547">Nucleotide-binding</keyword>
<comment type="subunit">
    <text evidence="8">Monomer.</text>
</comment>
<name>A0A6S7CDD7_9BURK</name>
<keyword evidence="2 8" id="KW-0808">Transferase</keyword>